<comment type="caution">
    <text evidence="2">The sequence shown here is derived from an EMBL/GenBank/DDBJ whole genome shotgun (WGS) entry which is preliminary data.</text>
</comment>
<dbReference type="EMBL" id="JAJSOW010000003">
    <property type="protein sequence ID" value="KAI9194544.1"/>
    <property type="molecule type" value="Genomic_DNA"/>
</dbReference>
<gene>
    <name evidence="2" type="ORF">LWI28_006985</name>
</gene>
<evidence type="ECO:0000256" key="1">
    <source>
        <dbReference type="SAM" id="MobiDB-lite"/>
    </source>
</evidence>
<evidence type="ECO:0000313" key="3">
    <source>
        <dbReference type="Proteomes" id="UP001064489"/>
    </source>
</evidence>
<evidence type="ECO:0000313" key="2">
    <source>
        <dbReference type="EMBL" id="KAI9194544.1"/>
    </source>
</evidence>
<organism evidence="2 3">
    <name type="scientific">Acer negundo</name>
    <name type="common">Box elder</name>
    <dbReference type="NCBI Taxonomy" id="4023"/>
    <lineage>
        <taxon>Eukaryota</taxon>
        <taxon>Viridiplantae</taxon>
        <taxon>Streptophyta</taxon>
        <taxon>Embryophyta</taxon>
        <taxon>Tracheophyta</taxon>
        <taxon>Spermatophyta</taxon>
        <taxon>Magnoliopsida</taxon>
        <taxon>eudicotyledons</taxon>
        <taxon>Gunneridae</taxon>
        <taxon>Pentapetalae</taxon>
        <taxon>rosids</taxon>
        <taxon>malvids</taxon>
        <taxon>Sapindales</taxon>
        <taxon>Sapindaceae</taxon>
        <taxon>Hippocastanoideae</taxon>
        <taxon>Acereae</taxon>
        <taxon>Acer</taxon>
    </lineage>
</organism>
<feature type="compositionally biased region" description="Basic and acidic residues" evidence="1">
    <location>
        <begin position="9"/>
        <end position="19"/>
    </location>
</feature>
<dbReference type="Proteomes" id="UP001064489">
    <property type="component" value="Chromosome 1"/>
</dbReference>
<proteinExistence type="predicted"/>
<sequence>MKPSCCETDQSRVRHHDEALSSTPSSPSVFFFVNTGDLGWHIVFGWRYIHMGGQKLLESQNLHMENIRCMLRYLGEQFTIFCFLQT</sequence>
<name>A0AAD5P0X7_ACENE</name>
<reference evidence="2" key="1">
    <citation type="journal article" date="2022" name="Plant J.">
        <title>Strategies of tolerance reflected in two North American maple genomes.</title>
        <authorList>
            <person name="McEvoy S.L."/>
            <person name="Sezen U.U."/>
            <person name="Trouern-Trend A."/>
            <person name="McMahon S.M."/>
            <person name="Schaberg P.G."/>
            <person name="Yang J."/>
            <person name="Wegrzyn J.L."/>
            <person name="Swenson N.G."/>
        </authorList>
    </citation>
    <scope>NUCLEOTIDE SEQUENCE</scope>
    <source>
        <strain evidence="2">91603</strain>
    </source>
</reference>
<feature type="region of interest" description="Disordered" evidence="1">
    <location>
        <begin position="1"/>
        <end position="25"/>
    </location>
</feature>
<reference evidence="2" key="2">
    <citation type="submission" date="2023-02" db="EMBL/GenBank/DDBJ databases">
        <authorList>
            <person name="Swenson N.G."/>
            <person name="Wegrzyn J.L."/>
            <person name="Mcevoy S.L."/>
        </authorList>
    </citation>
    <scope>NUCLEOTIDE SEQUENCE</scope>
    <source>
        <strain evidence="2">91603</strain>
        <tissue evidence="2">Leaf</tissue>
    </source>
</reference>
<keyword evidence="3" id="KW-1185">Reference proteome</keyword>
<protein>
    <submittedName>
        <fullName evidence="2">Uncharacterized protein</fullName>
    </submittedName>
</protein>
<accession>A0AAD5P0X7</accession>
<dbReference type="AlphaFoldDB" id="A0AAD5P0X7"/>